<dbReference type="InterPro" id="IPR029044">
    <property type="entry name" value="Nucleotide-diphossugar_trans"/>
</dbReference>
<dbReference type="SUPFAM" id="SSF53448">
    <property type="entry name" value="Nucleotide-diphospho-sugar transferases"/>
    <property type="match status" value="1"/>
</dbReference>
<dbReference type="PANTHER" id="PTHR22572">
    <property type="entry name" value="SUGAR-1-PHOSPHATE GUANYL TRANSFERASE"/>
    <property type="match status" value="1"/>
</dbReference>
<feature type="domain" description="Nucleotidyl transferase" evidence="1">
    <location>
        <begin position="8"/>
        <end position="237"/>
    </location>
</feature>
<dbReference type="CDD" id="cd04181">
    <property type="entry name" value="NTP_transferase"/>
    <property type="match status" value="1"/>
</dbReference>
<dbReference type="Pfam" id="PF00483">
    <property type="entry name" value="NTP_transferase"/>
    <property type="match status" value="1"/>
</dbReference>
<accession>A0A1G2K7U4</accession>
<organism evidence="2 3">
    <name type="scientific">Candidatus Sungbacteria bacterium RIFCSPHIGHO2_01_FULL_47_32</name>
    <dbReference type="NCBI Taxonomy" id="1802264"/>
    <lineage>
        <taxon>Bacteria</taxon>
        <taxon>Candidatus Sungiibacteriota</taxon>
    </lineage>
</organism>
<evidence type="ECO:0000313" key="3">
    <source>
        <dbReference type="Proteomes" id="UP000177152"/>
    </source>
</evidence>
<comment type="caution">
    <text evidence="2">The sequence shown here is derived from an EMBL/GenBank/DDBJ whole genome shotgun (WGS) entry which is preliminary data.</text>
</comment>
<dbReference type="Gene3D" id="3.90.550.10">
    <property type="entry name" value="Spore Coat Polysaccharide Biosynthesis Protein SpsA, Chain A"/>
    <property type="match status" value="1"/>
</dbReference>
<evidence type="ECO:0000313" key="2">
    <source>
        <dbReference type="EMBL" id="OGZ94641.1"/>
    </source>
</evidence>
<protein>
    <recommendedName>
        <fullName evidence="1">Nucleotidyl transferase domain-containing protein</fullName>
    </recommendedName>
</protein>
<proteinExistence type="predicted"/>
<evidence type="ECO:0000259" key="1">
    <source>
        <dbReference type="Pfam" id="PF00483"/>
    </source>
</evidence>
<dbReference type="InterPro" id="IPR050486">
    <property type="entry name" value="Mannose-1P_guanyltransferase"/>
</dbReference>
<dbReference type="AlphaFoldDB" id="A0A1G2K7U4"/>
<dbReference type="InterPro" id="IPR005835">
    <property type="entry name" value="NTP_transferase_dom"/>
</dbReference>
<sequence length="247" mass="27871">MGAKTPKKAIIIAGGKGTRLYPVTLETPKPLLSVKKKPILNYLIELFREHGVTDIKVVIREADYEDFSWWRKRFEAGLGNISISFDIEPEPMGTLGYVFHNLKEWIGKEPVFVTNADEVKRVDLKKLFEFHKTNGGLATVALVSVENPSDYGVAVMKGPKIAMFLEKPKDPPTSFVSSGLYVVSPEALLHVPTQEKFLMIERDLFPHLASRGLLTGFKGEGFFFDCGTFERWNKAIKHFSEGEQHQQ</sequence>
<name>A0A1G2K7U4_9BACT</name>
<dbReference type="EMBL" id="MHQC01000032">
    <property type="protein sequence ID" value="OGZ94641.1"/>
    <property type="molecule type" value="Genomic_DNA"/>
</dbReference>
<reference evidence="2 3" key="1">
    <citation type="journal article" date="2016" name="Nat. Commun.">
        <title>Thousands of microbial genomes shed light on interconnected biogeochemical processes in an aquifer system.</title>
        <authorList>
            <person name="Anantharaman K."/>
            <person name="Brown C.T."/>
            <person name="Hug L.A."/>
            <person name="Sharon I."/>
            <person name="Castelle C.J."/>
            <person name="Probst A.J."/>
            <person name="Thomas B.C."/>
            <person name="Singh A."/>
            <person name="Wilkins M.J."/>
            <person name="Karaoz U."/>
            <person name="Brodie E.L."/>
            <person name="Williams K.H."/>
            <person name="Hubbard S.S."/>
            <person name="Banfield J.F."/>
        </authorList>
    </citation>
    <scope>NUCLEOTIDE SEQUENCE [LARGE SCALE GENOMIC DNA]</scope>
</reference>
<dbReference type="Proteomes" id="UP000177152">
    <property type="component" value="Unassembled WGS sequence"/>
</dbReference>
<gene>
    <name evidence="2" type="ORF">A2633_01325</name>
</gene>